<comment type="caution">
    <text evidence="1">The sequence shown here is derived from an EMBL/GenBank/DDBJ whole genome shotgun (WGS) entry which is preliminary data.</text>
</comment>
<sequence length="62" mass="7108">MKKSSWLICPICGGKTRNQVREDTVLINYPLFCPKCKKVTLINVKQLNMSLIKEPDAQTQSR</sequence>
<keyword evidence="2" id="KW-1185">Reference proteome</keyword>
<dbReference type="InterPro" id="IPR025957">
    <property type="entry name" value="Cys_rich_KTR"/>
</dbReference>
<gene>
    <name evidence="1" type="ORF">H8711_10185</name>
</gene>
<dbReference type="EMBL" id="JACRST010000017">
    <property type="protein sequence ID" value="MBC8547292.1"/>
    <property type="molecule type" value="Genomic_DNA"/>
</dbReference>
<evidence type="ECO:0000313" key="2">
    <source>
        <dbReference type="Proteomes" id="UP000653127"/>
    </source>
</evidence>
<dbReference type="Proteomes" id="UP000653127">
    <property type="component" value="Unassembled WGS sequence"/>
</dbReference>
<protein>
    <submittedName>
        <fullName evidence="1">Cysteine-rich KTR domain-containing protein</fullName>
    </submittedName>
</protein>
<name>A0A926I0R5_9FIRM</name>
<accession>A0A926I0R5</accession>
<dbReference type="RefSeq" id="WP_249283391.1">
    <property type="nucleotide sequence ID" value="NZ_JACRST010000017.1"/>
</dbReference>
<organism evidence="1 2">
    <name type="scientific">Ligaoa zhengdingensis</name>
    <dbReference type="NCBI Taxonomy" id="2763658"/>
    <lineage>
        <taxon>Bacteria</taxon>
        <taxon>Bacillati</taxon>
        <taxon>Bacillota</taxon>
        <taxon>Clostridia</taxon>
        <taxon>Eubacteriales</taxon>
        <taxon>Oscillospiraceae</taxon>
        <taxon>Ligaoa</taxon>
    </lineage>
</organism>
<dbReference type="Pfam" id="PF14205">
    <property type="entry name" value="Cys_rich_KTR"/>
    <property type="match status" value="1"/>
</dbReference>
<dbReference type="SUPFAM" id="SSF57924">
    <property type="entry name" value="Inhibitor of apoptosis (IAP) repeat"/>
    <property type="match status" value="1"/>
</dbReference>
<evidence type="ECO:0000313" key="1">
    <source>
        <dbReference type="EMBL" id="MBC8547292.1"/>
    </source>
</evidence>
<reference evidence="1" key="1">
    <citation type="submission" date="2020-08" db="EMBL/GenBank/DDBJ databases">
        <title>Genome public.</title>
        <authorList>
            <person name="Liu C."/>
            <person name="Sun Q."/>
        </authorList>
    </citation>
    <scope>NUCLEOTIDE SEQUENCE</scope>
    <source>
        <strain evidence="1">NSJ-31</strain>
    </source>
</reference>
<dbReference type="AlphaFoldDB" id="A0A926I0R5"/>
<proteinExistence type="predicted"/>